<reference evidence="1 2" key="1">
    <citation type="submission" date="2019-10" db="EMBL/GenBank/DDBJ databases">
        <title>Assembly and Annotation for the nematode Trichostrongylus colubriformis.</title>
        <authorList>
            <person name="Martin J."/>
        </authorList>
    </citation>
    <scope>NUCLEOTIDE SEQUENCE [LARGE SCALE GENOMIC DNA]</scope>
    <source>
        <strain evidence="1">G859</strain>
        <tissue evidence="1">Whole worm</tissue>
    </source>
</reference>
<keyword evidence="2" id="KW-1185">Reference proteome</keyword>
<dbReference type="Proteomes" id="UP001331761">
    <property type="component" value="Unassembled WGS sequence"/>
</dbReference>
<accession>A0AAN8G250</accession>
<sequence length="116" mass="12871">MLSADLAVELGVSKDTVLNCLYAMGKKNGARCIRLTFSEKQAGIVDDSRPYLSWESGSYIHVRYLEEKKCFSIGSDRACDVSVPTPHLTATHATIVRNIFRGIIQFSVKPAFSRQS</sequence>
<evidence type="ECO:0000313" key="1">
    <source>
        <dbReference type="EMBL" id="KAK5979243.1"/>
    </source>
</evidence>
<evidence type="ECO:0000313" key="2">
    <source>
        <dbReference type="Proteomes" id="UP001331761"/>
    </source>
</evidence>
<gene>
    <name evidence="1" type="ORF">GCK32_005904</name>
</gene>
<dbReference type="InterPro" id="IPR008984">
    <property type="entry name" value="SMAD_FHA_dom_sf"/>
</dbReference>
<dbReference type="EMBL" id="WIXE01008513">
    <property type="protein sequence ID" value="KAK5979243.1"/>
    <property type="molecule type" value="Genomic_DNA"/>
</dbReference>
<name>A0AAN8G250_TRICO</name>
<proteinExistence type="predicted"/>
<protein>
    <submittedName>
        <fullName evidence="1">Uncharacterized protein</fullName>
    </submittedName>
</protein>
<dbReference type="AlphaFoldDB" id="A0AAN8G250"/>
<dbReference type="SUPFAM" id="SSF49879">
    <property type="entry name" value="SMAD/FHA domain"/>
    <property type="match status" value="1"/>
</dbReference>
<comment type="caution">
    <text evidence="1">The sequence shown here is derived from an EMBL/GenBank/DDBJ whole genome shotgun (WGS) entry which is preliminary data.</text>
</comment>
<organism evidence="1 2">
    <name type="scientific">Trichostrongylus colubriformis</name>
    <name type="common">Black scour worm</name>
    <dbReference type="NCBI Taxonomy" id="6319"/>
    <lineage>
        <taxon>Eukaryota</taxon>
        <taxon>Metazoa</taxon>
        <taxon>Ecdysozoa</taxon>
        <taxon>Nematoda</taxon>
        <taxon>Chromadorea</taxon>
        <taxon>Rhabditida</taxon>
        <taxon>Rhabditina</taxon>
        <taxon>Rhabditomorpha</taxon>
        <taxon>Strongyloidea</taxon>
        <taxon>Trichostrongylidae</taxon>
        <taxon>Trichostrongylus</taxon>
    </lineage>
</organism>